<dbReference type="InterPro" id="IPR012674">
    <property type="entry name" value="Calycin"/>
</dbReference>
<dbReference type="SUPFAM" id="SSF50814">
    <property type="entry name" value="Lipocalins"/>
    <property type="match status" value="1"/>
</dbReference>
<feature type="signal peptide" evidence="1">
    <location>
        <begin position="1"/>
        <end position="16"/>
    </location>
</feature>
<accession>A0A1B6KE95</accession>
<organism evidence="3">
    <name type="scientific">Graphocephala atropunctata</name>
    <dbReference type="NCBI Taxonomy" id="36148"/>
    <lineage>
        <taxon>Eukaryota</taxon>
        <taxon>Metazoa</taxon>
        <taxon>Ecdysozoa</taxon>
        <taxon>Arthropoda</taxon>
        <taxon>Hexapoda</taxon>
        <taxon>Insecta</taxon>
        <taxon>Pterygota</taxon>
        <taxon>Neoptera</taxon>
        <taxon>Paraneoptera</taxon>
        <taxon>Hemiptera</taxon>
        <taxon>Auchenorrhyncha</taxon>
        <taxon>Membracoidea</taxon>
        <taxon>Cicadellidae</taxon>
        <taxon>Cicadellinae</taxon>
        <taxon>Cicadellini</taxon>
        <taxon>Graphocephala</taxon>
    </lineage>
</organism>
<gene>
    <name evidence="3" type="ORF">g.46082</name>
    <name evidence="2" type="ORF">g.46086</name>
</gene>
<name>A0A1B6KE95_9HEMI</name>
<dbReference type="EMBL" id="GEBQ01030211">
    <property type="protein sequence ID" value="JAT09766.1"/>
    <property type="molecule type" value="Transcribed_RNA"/>
</dbReference>
<evidence type="ECO:0000313" key="2">
    <source>
        <dbReference type="EMBL" id="JAT08988.1"/>
    </source>
</evidence>
<keyword evidence="1" id="KW-0732">Signal</keyword>
<proteinExistence type="predicted"/>
<dbReference type="EMBL" id="GEBQ01030989">
    <property type="protein sequence ID" value="JAT08988.1"/>
    <property type="molecule type" value="Transcribed_RNA"/>
</dbReference>
<evidence type="ECO:0000313" key="3">
    <source>
        <dbReference type="EMBL" id="JAT09766.1"/>
    </source>
</evidence>
<dbReference type="AlphaFoldDB" id="A0A1B6KE95"/>
<protein>
    <recommendedName>
        <fullName evidence="4">Lipocalin/cytosolic fatty-acid binding domain-containing protein</fullName>
    </recommendedName>
</protein>
<reference evidence="3" key="1">
    <citation type="submission" date="2015-11" db="EMBL/GenBank/DDBJ databases">
        <title>De novo transcriptome assembly of four potential Pierce s Disease insect vectors from Arizona vineyards.</title>
        <authorList>
            <person name="Tassone E.E."/>
        </authorList>
    </citation>
    <scope>NUCLEOTIDE SEQUENCE</scope>
</reference>
<sequence length="222" mass="24926">MMLGLVTVLCALAVSASDDLYEAEDDVEVMNPLVCNEVSYKEVYDIDELMGLWHTVEIIQHRDEQRFRGVQETDTCPMVHLAKTGSNDLKMLWHEPAGHVEYRFRITDPGNPGFWLSWGPQNGSMLTKPYQQFAGTVQVMKAVQTHMVLTFCSPNQSHYSIILARYNHLSSTEIRGVRNLLGRRGLPQIGVRETCKDSAPLAGPTAVLVLLSALTVVFSRNY</sequence>
<evidence type="ECO:0008006" key="4">
    <source>
        <dbReference type="Google" id="ProtNLM"/>
    </source>
</evidence>
<evidence type="ECO:0000256" key="1">
    <source>
        <dbReference type="SAM" id="SignalP"/>
    </source>
</evidence>
<dbReference type="Gene3D" id="2.40.128.20">
    <property type="match status" value="1"/>
</dbReference>
<feature type="chain" id="PRO_5008586502" description="Lipocalin/cytosolic fatty-acid binding domain-containing protein" evidence="1">
    <location>
        <begin position="17"/>
        <end position="222"/>
    </location>
</feature>